<keyword evidence="3" id="KW-1185">Reference proteome</keyword>
<dbReference type="Pfam" id="PF04749">
    <property type="entry name" value="PLAC8"/>
    <property type="match status" value="1"/>
</dbReference>
<evidence type="ECO:0000313" key="2">
    <source>
        <dbReference type="EMBL" id="KAF0736315.1"/>
    </source>
</evidence>
<sequence length="173" mass="19474">MKPILTPVDQALHAPYAVALDHNQLIVGKWKTDILGCMMDDVVPNCLMSTFCPCVALAQVTHRVGMYKYWKVLVSFAALVLLFIFVVFLQYEVSNAFVVAMWAVLFVALLLIAHVRRQVRQRFQIPGSSFEDVACSCFFSFCVIGQMAIHVEAYTPNVCSIRPKDTLPGYHQV</sequence>
<organism evidence="2 3">
    <name type="scientific">Aphanomyces euteiches</name>
    <dbReference type="NCBI Taxonomy" id="100861"/>
    <lineage>
        <taxon>Eukaryota</taxon>
        <taxon>Sar</taxon>
        <taxon>Stramenopiles</taxon>
        <taxon>Oomycota</taxon>
        <taxon>Saprolegniomycetes</taxon>
        <taxon>Saprolegniales</taxon>
        <taxon>Verrucalvaceae</taxon>
        <taxon>Aphanomyces</taxon>
    </lineage>
</organism>
<keyword evidence="1" id="KW-1133">Transmembrane helix</keyword>
<dbReference type="OrthoDB" id="1045822at2759"/>
<dbReference type="VEuPathDB" id="FungiDB:AeMF1_020390"/>
<evidence type="ECO:0000256" key="1">
    <source>
        <dbReference type="SAM" id="Phobius"/>
    </source>
</evidence>
<dbReference type="Proteomes" id="UP000481153">
    <property type="component" value="Unassembled WGS sequence"/>
</dbReference>
<feature type="transmembrane region" description="Helical" evidence="1">
    <location>
        <begin position="97"/>
        <end position="115"/>
    </location>
</feature>
<protein>
    <submittedName>
        <fullName evidence="2">Uncharacterized protein</fullName>
    </submittedName>
</protein>
<dbReference type="PANTHER" id="PTHR15907">
    <property type="entry name" value="DUF614 FAMILY PROTEIN-RELATED"/>
    <property type="match status" value="1"/>
</dbReference>
<feature type="transmembrane region" description="Helical" evidence="1">
    <location>
        <begin position="72"/>
        <end position="91"/>
    </location>
</feature>
<dbReference type="EMBL" id="VJMJ01000089">
    <property type="protein sequence ID" value="KAF0736315.1"/>
    <property type="molecule type" value="Genomic_DNA"/>
</dbReference>
<accession>A0A6G0X8B1</accession>
<dbReference type="InterPro" id="IPR006461">
    <property type="entry name" value="PLAC_motif_containing"/>
</dbReference>
<reference evidence="2 3" key="1">
    <citation type="submission" date="2019-07" db="EMBL/GenBank/DDBJ databases">
        <title>Genomics analysis of Aphanomyces spp. identifies a new class of oomycete effector associated with host adaptation.</title>
        <authorList>
            <person name="Gaulin E."/>
        </authorList>
    </citation>
    <scope>NUCLEOTIDE SEQUENCE [LARGE SCALE GENOMIC DNA]</scope>
    <source>
        <strain evidence="2 3">ATCC 201684</strain>
    </source>
</reference>
<keyword evidence="1" id="KW-0812">Transmembrane</keyword>
<keyword evidence="1" id="KW-0472">Membrane</keyword>
<proteinExistence type="predicted"/>
<gene>
    <name evidence="2" type="ORF">Ae201684_007335</name>
</gene>
<dbReference type="NCBIfam" id="TIGR01571">
    <property type="entry name" value="A_thal_Cys_rich"/>
    <property type="match status" value="1"/>
</dbReference>
<name>A0A6G0X8B1_9STRA</name>
<evidence type="ECO:0000313" key="3">
    <source>
        <dbReference type="Proteomes" id="UP000481153"/>
    </source>
</evidence>
<comment type="caution">
    <text evidence="2">The sequence shown here is derived from an EMBL/GenBank/DDBJ whole genome shotgun (WGS) entry which is preliminary data.</text>
</comment>
<dbReference type="AlphaFoldDB" id="A0A6G0X8B1"/>